<dbReference type="InterPro" id="IPR001789">
    <property type="entry name" value="Sig_transdc_resp-reg_receiver"/>
</dbReference>
<gene>
    <name evidence="10" type="ORF">EV698_1760</name>
</gene>
<sequence>MTKAYVLVVDDEPDIRELVREILEDEGYEVATAESASAARALLQERPPGLVLLDIWMPGDDGISLLKEWAQGGTCPFPVVMISGHGTVETAVEATRHGALDFVEKPLSMGKLLATVEQALTAPATAPAAAPASVIEPVGRSAAMRGLREQAERLAATDSWVLINGEPGSGRKCLARYIHGLSGRRAGPLVELFGQEQDGRVVSGRLEAAAGGTLILDGAADLDAEAQARLASAIEAGVDVRMIAVTRYDLVAEARAGRFRQDLAYALSGIPLTVPPLREHVEDIPELVAFHVDRLVEAEQLGYRRFTVAAQNRLRNHHWHGNVHELHNLVRRLLVLGDGIDIEVDEVEEALAHRPPDRLAGDWPQALDLPLREAREHFERTYLQRQLQRADGSVAQLARLAGMERTHLYRKLRALGIDPRDSGETGGGRP</sequence>
<dbReference type="Pfam" id="PF00072">
    <property type="entry name" value="Response_reg"/>
    <property type="match status" value="1"/>
</dbReference>
<dbReference type="Pfam" id="PF02954">
    <property type="entry name" value="HTH_8"/>
    <property type="match status" value="1"/>
</dbReference>
<evidence type="ECO:0000256" key="4">
    <source>
        <dbReference type="ARBA" id="ARBA00023012"/>
    </source>
</evidence>
<keyword evidence="11" id="KW-1185">Reference proteome</keyword>
<dbReference type="InterPro" id="IPR027417">
    <property type="entry name" value="P-loop_NTPase"/>
</dbReference>
<dbReference type="PROSITE" id="PS50110">
    <property type="entry name" value="RESPONSE_REGULATORY"/>
    <property type="match status" value="1"/>
</dbReference>
<dbReference type="SMART" id="SM00448">
    <property type="entry name" value="REC"/>
    <property type="match status" value="1"/>
</dbReference>
<dbReference type="InterPro" id="IPR002078">
    <property type="entry name" value="Sigma_54_int"/>
</dbReference>
<dbReference type="Gene3D" id="1.10.8.60">
    <property type="match status" value="1"/>
</dbReference>
<dbReference type="Gene3D" id="3.40.50.2300">
    <property type="match status" value="1"/>
</dbReference>
<protein>
    <submittedName>
        <fullName evidence="10">DNA-binding NtrC family response regulator</fullName>
    </submittedName>
</protein>
<organism evidence="10 11">
    <name type="scientific">Spiribacter vilamensis</name>
    <dbReference type="NCBI Taxonomy" id="531306"/>
    <lineage>
        <taxon>Bacteria</taxon>
        <taxon>Pseudomonadati</taxon>
        <taxon>Pseudomonadota</taxon>
        <taxon>Gammaproteobacteria</taxon>
        <taxon>Chromatiales</taxon>
        <taxon>Ectothiorhodospiraceae</taxon>
        <taxon>Spiribacter</taxon>
    </lineage>
</organism>
<evidence type="ECO:0000256" key="1">
    <source>
        <dbReference type="ARBA" id="ARBA00022553"/>
    </source>
</evidence>
<keyword evidence="2" id="KW-0547">Nucleotide-binding</keyword>
<dbReference type="AlphaFoldDB" id="A0A4Q8D268"/>
<dbReference type="InterPro" id="IPR002197">
    <property type="entry name" value="HTH_Fis"/>
</dbReference>
<dbReference type="Gene3D" id="1.10.10.60">
    <property type="entry name" value="Homeodomain-like"/>
    <property type="match status" value="1"/>
</dbReference>
<feature type="modified residue" description="4-aspartylphosphate" evidence="7">
    <location>
        <position position="54"/>
    </location>
</feature>
<keyword evidence="6" id="KW-0804">Transcription</keyword>
<dbReference type="SUPFAM" id="SSF52172">
    <property type="entry name" value="CheY-like"/>
    <property type="match status" value="1"/>
</dbReference>
<dbReference type="InterPro" id="IPR011006">
    <property type="entry name" value="CheY-like_superfamily"/>
</dbReference>
<dbReference type="OrthoDB" id="9804019at2"/>
<evidence type="ECO:0000256" key="6">
    <source>
        <dbReference type="ARBA" id="ARBA00023163"/>
    </source>
</evidence>
<proteinExistence type="predicted"/>
<evidence type="ECO:0000256" key="7">
    <source>
        <dbReference type="PROSITE-ProRule" id="PRU00169"/>
    </source>
</evidence>
<dbReference type="InterPro" id="IPR009057">
    <property type="entry name" value="Homeodomain-like_sf"/>
</dbReference>
<dbReference type="Pfam" id="PF14532">
    <property type="entry name" value="Sigma54_activ_2"/>
    <property type="match status" value="1"/>
</dbReference>
<comment type="caution">
    <text evidence="10">The sequence shown here is derived from an EMBL/GenBank/DDBJ whole genome shotgun (WGS) entry which is preliminary data.</text>
</comment>
<evidence type="ECO:0000313" key="11">
    <source>
        <dbReference type="Proteomes" id="UP000292298"/>
    </source>
</evidence>
<dbReference type="GO" id="GO:0005524">
    <property type="term" value="F:ATP binding"/>
    <property type="evidence" value="ECO:0007669"/>
    <property type="project" value="UniProtKB-KW"/>
</dbReference>
<dbReference type="PRINTS" id="PR01590">
    <property type="entry name" value="HTHFIS"/>
</dbReference>
<dbReference type="GO" id="GO:0000160">
    <property type="term" value="P:phosphorelay signal transduction system"/>
    <property type="evidence" value="ECO:0007669"/>
    <property type="project" value="UniProtKB-KW"/>
</dbReference>
<evidence type="ECO:0000256" key="2">
    <source>
        <dbReference type="ARBA" id="ARBA00022741"/>
    </source>
</evidence>
<dbReference type="Pfam" id="PF25601">
    <property type="entry name" value="AAA_lid_14"/>
    <property type="match status" value="1"/>
</dbReference>
<dbReference type="PANTHER" id="PTHR32071">
    <property type="entry name" value="TRANSCRIPTIONAL REGULATORY PROTEIN"/>
    <property type="match status" value="1"/>
</dbReference>
<dbReference type="FunFam" id="3.40.50.2300:FF:000018">
    <property type="entry name" value="DNA-binding transcriptional regulator NtrC"/>
    <property type="match status" value="1"/>
</dbReference>
<accession>A0A4Q8D268</accession>
<dbReference type="RefSeq" id="WP_130503699.1">
    <property type="nucleotide sequence ID" value="NZ_SHLI01000001.1"/>
</dbReference>
<evidence type="ECO:0000259" key="8">
    <source>
        <dbReference type="PROSITE" id="PS50045"/>
    </source>
</evidence>
<evidence type="ECO:0000256" key="3">
    <source>
        <dbReference type="ARBA" id="ARBA00022840"/>
    </source>
</evidence>
<dbReference type="GO" id="GO:0006355">
    <property type="term" value="P:regulation of DNA-templated transcription"/>
    <property type="evidence" value="ECO:0007669"/>
    <property type="project" value="InterPro"/>
</dbReference>
<evidence type="ECO:0000259" key="9">
    <source>
        <dbReference type="PROSITE" id="PS50110"/>
    </source>
</evidence>
<keyword evidence="4" id="KW-0902">Two-component regulatory system</keyword>
<keyword evidence="3" id="KW-0067">ATP-binding</keyword>
<keyword evidence="1 7" id="KW-0597">Phosphoprotein</keyword>
<keyword evidence="10" id="KW-0238">DNA-binding</keyword>
<keyword evidence="5" id="KW-0805">Transcription regulation</keyword>
<evidence type="ECO:0000313" key="10">
    <source>
        <dbReference type="EMBL" id="RZU99469.1"/>
    </source>
</evidence>
<name>A0A4Q8D268_9GAMM</name>
<dbReference type="PANTHER" id="PTHR32071:SF17">
    <property type="entry name" value="TRANSCRIPTIONAL REGULATOR (NTRC FAMILY)"/>
    <property type="match status" value="1"/>
</dbReference>
<dbReference type="PROSITE" id="PS50045">
    <property type="entry name" value="SIGMA54_INTERACT_4"/>
    <property type="match status" value="1"/>
</dbReference>
<dbReference type="InterPro" id="IPR058031">
    <property type="entry name" value="AAA_lid_NorR"/>
</dbReference>
<reference evidence="10 11" key="1">
    <citation type="submission" date="2019-02" db="EMBL/GenBank/DDBJ databases">
        <title>Genomic Encyclopedia of Type Strains, Phase IV (KMG-IV): sequencing the most valuable type-strain genomes for metagenomic binning, comparative biology and taxonomic classification.</title>
        <authorList>
            <person name="Goeker M."/>
        </authorList>
    </citation>
    <scope>NUCLEOTIDE SEQUENCE [LARGE SCALE GENOMIC DNA]</scope>
    <source>
        <strain evidence="10 11">DSM 21056</strain>
    </source>
</reference>
<dbReference type="EMBL" id="SHLI01000001">
    <property type="protein sequence ID" value="RZU99469.1"/>
    <property type="molecule type" value="Genomic_DNA"/>
</dbReference>
<dbReference type="SUPFAM" id="SSF46689">
    <property type="entry name" value="Homeodomain-like"/>
    <property type="match status" value="1"/>
</dbReference>
<dbReference type="GO" id="GO:0043565">
    <property type="term" value="F:sequence-specific DNA binding"/>
    <property type="evidence" value="ECO:0007669"/>
    <property type="project" value="InterPro"/>
</dbReference>
<feature type="domain" description="Response regulatory" evidence="9">
    <location>
        <begin position="5"/>
        <end position="120"/>
    </location>
</feature>
<dbReference type="SUPFAM" id="SSF52540">
    <property type="entry name" value="P-loop containing nucleoside triphosphate hydrolases"/>
    <property type="match status" value="1"/>
</dbReference>
<evidence type="ECO:0000256" key="5">
    <source>
        <dbReference type="ARBA" id="ARBA00023015"/>
    </source>
</evidence>
<dbReference type="Gene3D" id="3.40.50.300">
    <property type="entry name" value="P-loop containing nucleotide triphosphate hydrolases"/>
    <property type="match status" value="1"/>
</dbReference>
<dbReference type="CDD" id="cd17550">
    <property type="entry name" value="REC_NtrX-like"/>
    <property type="match status" value="1"/>
</dbReference>
<feature type="domain" description="Sigma-54 factor interaction" evidence="8">
    <location>
        <begin position="137"/>
        <end position="335"/>
    </location>
</feature>
<dbReference type="Proteomes" id="UP000292298">
    <property type="component" value="Unassembled WGS sequence"/>
</dbReference>